<evidence type="ECO:0000313" key="2">
    <source>
        <dbReference type="Proteomes" id="UP000198420"/>
    </source>
</evidence>
<sequence>MGERALFDQIGEIIRGSTPPRIGQPHIHVRHNGVKAWFGDPAPQREHYEAQIIPAALAPGAHHHAIEIGFHTEHPAEPDNEATLTHLLTTEPTWRADLGDDPRAGAFLGRGTWRRISETWPDADLTGPDIPFEIGVRLVEYIRALEPHRKRV</sequence>
<accession>A0A238ZBH9</accession>
<proteinExistence type="predicted"/>
<reference evidence="2" key="1">
    <citation type="submission" date="2017-06" db="EMBL/GenBank/DDBJ databases">
        <authorList>
            <person name="Varghese N."/>
            <person name="Submissions S."/>
        </authorList>
    </citation>
    <scope>NUCLEOTIDE SEQUENCE [LARGE SCALE GENOMIC DNA]</scope>
    <source>
        <strain evidence="2">DSM 44485</strain>
    </source>
</reference>
<gene>
    <name evidence="1" type="ORF">SAMN06265355_10774</name>
</gene>
<keyword evidence="2" id="KW-1185">Reference proteome</keyword>
<name>A0A238ZBH9_9ACTN</name>
<protein>
    <submittedName>
        <fullName evidence="1">Uncharacterized protein</fullName>
    </submittedName>
</protein>
<evidence type="ECO:0000313" key="1">
    <source>
        <dbReference type="EMBL" id="SNR80123.1"/>
    </source>
</evidence>
<organism evidence="1 2">
    <name type="scientific">Actinomadura mexicana</name>
    <dbReference type="NCBI Taxonomy" id="134959"/>
    <lineage>
        <taxon>Bacteria</taxon>
        <taxon>Bacillati</taxon>
        <taxon>Actinomycetota</taxon>
        <taxon>Actinomycetes</taxon>
        <taxon>Streptosporangiales</taxon>
        <taxon>Thermomonosporaceae</taxon>
        <taxon>Actinomadura</taxon>
    </lineage>
</organism>
<dbReference type="Proteomes" id="UP000198420">
    <property type="component" value="Unassembled WGS sequence"/>
</dbReference>
<dbReference type="RefSeq" id="WP_089313115.1">
    <property type="nucleotide sequence ID" value="NZ_FZNP01000007.1"/>
</dbReference>
<dbReference type="EMBL" id="FZNP01000007">
    <property type="protein sequence ID" value="SNR80123.1"/>
    <property type="molecule type" value="Genomic_DNA"/>
</dbReference>
<dbReference type="AlphaFoldDB" id="A0A238ZBH9"/>
<dbReference type="OrthoDB" id="3471676at2"/>